<dbReference type="EMBL" id="DXAW01000097">
    <property type="protein sequence ID" value="HIZ85969.1"/>
    <property type="molecule type" value="Genomic_DNA"/>
</dbReference>
<reference evidence="2" key="2">
    <citation type="submission" date="2021-04" db="EMBL/GenBank/DDBJ databases">
        <authorList>
            <person name="Gilroy R."/>
        </authorList>
    </citation>
    <scope>NUCLEOTIDE SEQUENCE</scope>
    <source>
        <strain evidence="2">Gambia16-554</strain>
    </source>
</reference>
<accession>A0A9D2K9J8</accession>
<evidence type="ECO:0000313" key="2">
    <source>
        <dbReference type="EMBL" id="HIZ85969.1"/>
    </source>
</evidence>
<dbReference type="PROSITE" id="PS51257">
    <property type="entry name" value="PROKAR_LIPOPROTEIN"/>
    <property type="match status" value="1"/>
</dbReference>
<dbReference type="Proteomes" id="UP000824115">
    <property type="component" value="Unassembled WGS sequence"/>
</dbReference>
<evidence type="ECO:0000256" key="1">
    <source>
        <dbReference type="SAM" id="SignalP"/>
    </source>
</evidence>
<protein>
    <submittedName>
        <fullName evidence="2">DUF4906 domain-containing protein</fullName>
    </submittedName>
</protein>
<dbReference type="PROSITE" id="PS00018">
    <property type="entry name" value="EF_HAND_1"/>
    <property type="match status" value="1"/>
</dbReference>
<dbReference type="InterPro" id="IPR018247">
    <property type="entry name" value="EF_Hand_1_Ca_BS"/>
</dbReference>
<dbReference type="AlphaFoldDB" id="A0A9D2K9J8"/>
<feature type="signal peptide" evidence="1">
    <location>
        <begin position="1"/>
        <end position="17"/>
    </location>
</feature>
<reference evidence="2" key="1">
    <citation type="journal article" date="2021" name="PeerJ">
        <title>Extensive microbial diversity within the chicken gut microbiome revealed by metagenomics and culture.</title>
        <authorList>
            <person name="Gilroy R."/>
            <person name="Ravi A."/>
            <person name="Getino M."/>
            <person name="Pursley I."/>
            <person name="Horton D.L."/>
            <person name="Alikhan N.F."/>
            <person name="Baker D."/>
            <person name="Gharbi K."/>
            <person name="Hall N."/>
            <person name="Watson M."/>
            <person name="Adriaenssens E.M."/>
            <person name="Foster-Nyarko E."/>
            <person name="Jarju S."/>
            <person name="Secka A."/>
            <person name="Antonio M."/>
            <person name="Oren A."/>
            <person name="Chaudhuri R.R."/>
            <person name="La Ragione R."/>
            <person name="Hildebrand F."/>
            <person name="Pallen M.J."/>
        </authorList>
    </citation>
    <scope>NUCLEOTIDE SEQUENCE</scope>
    <source>
        <strain evidence="2">Gambia16-554</strain>
    </source>
</reference>
<proteinExistence type="predicted"/>
<keyword evidence="1" id="KW-0732">Signal</keyword>
<comment type="caution">
    <text evidence="2">The sequence shown here is derived from an EMBL/GenBank/DDBJ whole genome shotgun (WGS) entry which is preliminary data.</text>
</comment>
<gene>
    <name evidence="2" type="ORF">IAC04_05725</name>
</gene>
<organism evidence="2 3">
    <name type="scientific">Candidatus Coprenecus stercoravium</name>
    <dbReference type="NCBI Taxonomy" id="2840735"/>
    <lineage>
        <taxon>Bacteria</taxon>
        <taxon>Pseudomonadati</taxon>
        <taxon>Bacteroidota</taxon>
        <taxon>Bacteroidia</taxon>
        <taxon>Bacteroidales</taxon>
        <taxon>Rikenellaceae</taxon>
        <taxon>Rikenellaceae incertae sedis</taxon>
        <taxon>Candidatus Coprenecus</taxon>
    </lineage>
</organism>
<feature type="chain" id="PRO_5039027658" evidence="1">
    <location>
        <begin position="18"/>
        <end position="1071"/>
    </location>
</feature>
<sequence>MKLIYKSYSILSSIALATVLLLSCARDEGQLTGPRTALRDLELTFGVENAPVVTKSAQSVEVENAVRDLYILLFDRNGELVLKKSYWVGSAQSGYDGAISSFSNKKQENDGISRGVIPGFFDGVSQSVIQTLQSGGLTFCAVANTDAKLKDKLDGFQTGSYKLSDLQDETVELTTEGSGDRTRFPMVAMVSDVNLDIDNDGNVATVGVNLPLRRIDAKITFNIQVSIRDAVGDVEFSNMYYRVHQVPYTSYLFEKDRTDGTDNTWDAAVGDADFHCMNNDVRLSFDSTFNDNSGNFSFYLRENRPVVTNRITEEALENSQAASLYALREAWNGEPGTQVHGRRFTYAPAHATFVEINAHLSYQRPSQDNAGQNDNVDADVTYIIHLGETGYDPNDPDAVNNYDVRRNRRYIYNVTIRGVNDLEVEVRDATEQRPGAEGDVVLSSDRHINCDAHYARFLLELDQASVENGSWSGSSPMAGPLMDGNDAVLSTRDYKWVLFAINKEFDTPDGQMVKFPGVQAYDGGVKLFTDGLNSAMRPIEEIKNDLATDVGTLTKNDFATGDNYWASNSLLKENACLRDINQLINYLRKNIKEEGASLFTDGKLTVTAFCDEYTYLYDPENDDYVHPGIPISEIDGHDHDRLRLWTKYTNAADRKLSISPLTTVTVSPDGNTTVTNASIAISQTSIKTIYNKEKATTAWGLETTNETGKLQYKNEAPANSNSTSDGRGNFMTYWKGERWTDVMTIESSAENSEHLQPDYNDALYACITRNRDLNGNNKIDNDEIFWYLAAKDQLSGLWIGQDALPSDAHMYDVNKYVNFGTKSLELNHLITSSYAYFPNNGYGNWMLWAEEGASWGGTYPEKEELLDYRCIRNLGIDIHDANQSPQHYAQVDEGGVQNQYDSYLIDMSVINTNSLRSDDDGGGNTPYIPIDNERSENNKPFVKFYAMKDVYLYQKSWNQMIEDIKSFNNPCPDGWRVPNQREMLIMMSTLNDAFGYPVQWTGDNYSNLGIATTFSFNGFGNYSSTNNYGEKEPTRPGFKTSGTNLMLLDKKANGDESTHSINLRCVRDCPN</sequence>
<evidence type="ECO:0000313" key="3">
    <source>
        <dbReference type="Proteomes" id="UP000824115"/>
    </source>
</evidence>
<name>A0A9D2K9J8_9BACT</name>